<evidence type="ECO:0000313" key="1">
    <source>
        <dbReference type="EMBL" id="KZV19620.1"/>
    </source>
</evidence>
<dbReference type="Proteomes" id="UP000250235">
    <property type="component" value="Unassembled WGS sequence"/>
</dbReference>
<evidence type="ECO:0000313" key="2">
    <source>
        <dbReference type="Proteomes" id="UP000250235"/>
    </source>
</evidence>
<organism evidence="1 2">
    <name type="scientific">Dorcoceras hygrometricum</name>
    <dbReference type="NCBI Taxonomy" id="472368"/>
    <lineage>
        <taxon>Eukaryota</taxon>
        <taxon>Viridiplantae</taxon>
        <taxon>Streptophyta</taxon>
        <taxon>Embryophyta</taxon>
        <taxon>Tracheophyta</taxon>
        <taxon>Spermatophyta</taxon>
        <taxon>Magnoliopsida</taxon>
        <taxon>eudicotyledons</taxon>
        <taxon>Gunneridae</taxon>
        <taxon>Pentapetalae</taxon>
        <taxon>asterids</taxon>
        <taxon>lamiids</taxon>
        <taxon>Lamiales</taxon>
        <taxon>Gesneriaceae</taxon>
        <taxon>Didymocarpoideae</taxon>
        <taxon>Trichosporeae</taxon>
        <taxon>Loxocarpinae</taxon>
        <taxon>Dorcoceras</taxon>
    </lineage>
</organism>
<gene>
    <name evidence="1" type="ORF">F511_10523</name>
</gene>
<keyword evidence="2" id="KW-1185">Reference proteome</keyword>
<dbReference type="EMBL" id="KV016463">
    <property type="protein sequence ID" value="KZV19620.1"/>
    <property type="molecule type" value="Genomic_DNA"/>
</dbReference>
<proteinExistence type="predicted"/>
<protein>
    <submittedName>
        <fullName evidence="1">Uncharacterized protein</fullName>
    </submittedName>
</protein>
<reference evidence="1 2" key="1">
    <citation type="journal article" date="2015" name="Proc. Natl. Acad. Sci. U.S.A.">
        <title>The resurrection genome of Boea hygrometrica: A blueprint for survival of dehydration.</title>
        <authorList>
            <person name="Xiao L."/>
            <person name="Yang G."/>
            <person name="Zhang L."/>
            <person name="Yang X."/>
            <person name="Zhao S."/>
            <person name="Ji Z."/>
            <person name="Zhou Q."/>
            <person name="Hu M."/>
            <person name="Wang Y."/>
            <person name="Chen M."/>
            <person name="Xu Y."/>
            <person name="Jin H."/>
            <person name="Xiao X."/>
            <person name="Hu G."/>
            <person name="Bao F."/>
            <person name="Hu Y."/>
            <person name="Wan P."/>
            <person name="Li L."/>
            <person name="Deng X."/>
            <person name="Kuang T."/>
            <person name="Xiang C."/>
            <person name="Zhu J.K."/>
            <person name="Oliver M.J."/>
            <person name="He Y."/>
        </authorList>
    </citation>
    <scope>NUCLEOTIDE SEQUENCE [LARGE SCALE GENOMIC DNA]</scope>
    <source>
        <strain evidence="2">cv. XS01</strain>
    </source>
</reference>
<dbReference type="AlphaFoldDB" id="A0A2Z7AE19"/>
<name>A0A2Z7AE19_9LAMI</name>
<accession>A0A2Z7AE19</accession>
<sequence>MFSRWRRPKINQLEHNNLADDEDQLLVLKCEANQLNQVLRSLLKNKKKIQVISTADESVSSRKDISTVDESINSHYSRRRKEAIISTADESISSRVYKYC</sequence>